<evidence type="ECO:0000313" key="4">
    <source>
        <dbReference type="Proteomes" id="UP000010475"/>
    </source>
</evidence>
<dbReference type="SUPFAM" id="SSF56349">
    <property type="entry name" value="DNA breaking-rejoining enzymes"/>
    <property type="match status" value="1"/>
</dbReference>
<dbReference type="PROSITE" id="PS51898">
    <property type="entry name" value="TYR_RECOMBINASE"/>
    <property type="match status" value="1"/>
</dbReference>
<dbReference type="HOGENOM" id="CLU_027562_8_0_3"/>
<gene>
    <name evidence="3" type="ORF">Cylst_3302</name>
</gene>
<proteinExistence type="predicted"/>
<dbReference type="PANTHER" id="PTHR30349:SF64">
    <property type="entry name" value="PROPHAGE INTEGRASE INTD-RELATED"/>
    <property type="match status" value="1"/>
</dbReference>
<dbReference type="InterPro" id="IPR050090">
    <property type="entry name" value="Tyrosine_recombinase_XerCD"/>
</dbReference>
<dbReference type="KEGG" id="csg:Cylst_3302"/>
<name>K9WYK6_9NOST</name>
<dbReference type="RefSeq" id="WP_015208704.1">
    <property type="nucleotide sequence ID" value="NC_019757.1"/>
</dbReference>
<dbReference type="InterPro" id="IPR022000">
    <property type="entry name" value="Min27-like_integrase_DNA_bind"/>
</dbReference>
<evidence type="ECO:0000256" key="1">
    <source>
        <dbReference type="ARBA" id="ARBA00023172"/>
    </source>
</evidence>
<dbReference type="CDD" id="cd00796">
    <property type="entry name" value="INT_Rci_Hp1_C"/>
    <property type="match status" value="1"/>
</dbReference>
<dbReference type="InterPro" id="IPR002104">
    <property type="entry name" value="Integrase_catalytic"/>
</dbReference>
<dbReference type="GO" id="GO:0006310">
    <property type="term" value="P:DNA recombination"/>
    <property type="evidence" value="ECO:0007669"/>
    <property type="project" value="UniProtKB-KW"/>
</dbReference>
<dbReference type="GO" id="GO:0003677">
    <property type="term" value="F:DNA binding"/>
    <property type="evidence" value="ECO:0007669"/>
    <property type="project" value="InterPro"/>
</dbReference>
<dbReference type="GO" id="GO:0015074">
    <property type="term" value="P:DNA integration"/>
    <property type="evidence" value="ECO:0007669"/>
    <property type="project" value="InterPro"/>
</dbReference>
<dbReference type="Proteomes" id="UP000010475">
    <property type="component" value="Chromosome"/>
</dbReference>
<accession>K9WYK6</accession>
<feature type="domain" description="Tyr recombinase" evidence="2">
    <location>
        <begin position="195"/>
        <end position="382"/>
    </location>
</feature>
<dbReference type="AlphaFoldDB" id="K9WYK6"/>
<evidence type="ECO:0000259" key="2">
    <source>
        <dbReference type="PROSITE" id="PS51898"/>
    </source>
</evidence>
<sequence length="382" mass="43794">MAKAPAGTVHIECFRDRLRLRFTHNSKQHTLALKLADTPVNRKVAEGIASEISRDLLLKTFDSSKLINYRGDTKQDTNQERVTIGDMFDLFTAHRSKGNDPLTSQKYTATLRYLKEFVCDNGIDVGCLADKPAEFLGSVCSEQFAEWVRQKSGDRVFKERIGLLNACWEWGKSKHWVGSNPWLEIYQSIKISPKQKPRPFTSAEVKQIIEAFQNDPHYKHYSSYVTFAFGTGMRTGELNGLLWKHISPDYKTVWVGESLGRGKIRKAAKNHKDRVIRLSPKMQQILIEKGLKNPDPESFVFTTRQGNPIDDHNFCQRAWKAILTRLGISYRKFYYSRSTYISHALTAGVSPLEVSEQTGHDTRTMLRDYAACIKKTEIPEYF</sequence>
<dbReference type="Pfam" id="PF12167">
    <property type="entry name" value="Arm-DNA-bind_2"/>
    <property type="match status" value="1"/>
</dbReference>
<reference evidence="3 4" key="1">
    <citation type="submission" date="2012-06" db="EMBL/GenBank/DDBJ databases">
        <title>Finished chromosome of genome of Cylindrospermum stagnale PCC 7417.</title>
        <authorList>
            <consortium name="US DOE Joint Genome Institute"/>
            <person name="Gugger M."/>
            <person name="Coursin T."/>
            <person name="Rippka R."/>
            <person name="Tandeau De Marsac N."/>
            <person name="Huntemann M."/>
            <person name="Wei C.-L."/>
            <person name="Han J."/>
            <person name="Detter J.C."/>
            <person name="Han C."/>
            <person name="Tapia R."/>
            <person name="Chen A."/>
            <person name="Kyrpides N."/>
            <person name="Mavromatis K."/>
            <person name="Markowitz V."/>
            <person name="Szeto E."/>
            <person name="Ivanova N."/>
            <person name="Pagani I."/>
            <person name="Pati A."/>
            <person name="Goodwin L."/>
            <person name="Nordberg H.P."/>
            <person name="Cantor M.N."/>
            <person name="Hua S.X."/>
            <person name="Woyke T."/>
            <person name="Kerfeld C.A."/>
        </authorList>
    </citation>
    <scope>NUCLEOTIDE SEQUENCE [LARGE SCALE GENOMIC DNA]</scope>
    <source>
        <strain evidence="3 4">PCC 7417</strain>
    </source>
</reference>
<dbReference type="InterPro" id="IPR013762">
    <property type="entry name" value="Integrase-like_cat_sf"/>
</dbReference>
<protein>
    <submittedName>
        <fullName evidence="3">Site-specific recombinase XerC</fullName>
    </submittedName>
</protein>
<dbReference type="Gene3D" id="1.10.443.10">
    <property type="entry name" value="Intergrase catalytic core"/>
    <property type="match status" value="1"/>
</dbReference>
<dbReference type="eggNOG" id="COG0582">
    <property type="taxonomic scope" value="Bacteria"/>
</dbReference>
<keyword evidence="1" id="KW-0233">DNA recombination</keyword>
<keyword evidence="4" id="KW-1185">Reference proteome</keyword>
<dbReference type="PANTHER" id="PTHR30349">
    <property type="entry name" value="PHAGE INTEGRASE-RELATED"/>
    <property type="match status" value="1"/>
</dbReference>
<dbReference type="EMBL" id="CP003642">
    <property type="protein sequence ID" value="AFZ25455.1"/>
    <property type="molecule type" value="Genomic_DNA"/>
</dbReference>
<dbReference type="OrthoDB" id="530235at2"/>
<organism evidence="3 4">
    <name type="scientific">Cylindrospermum stagnale PCC 7417</name>
    <dbReference type="NCBI Taxonomy" id="56107"/>
    <lineage>
        <taxon>Bacteria</taxon>
        <taxon>Bacillati</taxon>
        <taxon>Cyanobacteriota</taxon>
        <taxon>Cyanophyceae</taxon>
        <taxon>Nostocales</taxon>
        <taxon>Nostocaceae</taxon>
        <taxon>Cylindrospermum</taxon>
    </lineage>
</organism>
<dbReference type="InterPro" id="IPR011010">
    <property type="entry name" value="DNA_brk_join_enz"/>
</dbReference>
<dbReference type="Pfam" id="PF00589">
    <property type="entry name" value="Phage_integrase"/>
    <property type="match status" value="1"/>
</dbReference>
<evidence type="ECO:0000313" key="3">
    <source>
        <dbReference type="EMBL" id="AFZ25455.1"/>
    </source>
</evidence>